<protein>
    <submittedName>
        <fullName evidence="7">NADP-dependent oxidoreductase</fullName>
        <ecNumber evidence="7">1.-.-.-</ecNumber>
    </submittedName>
</protein>
<name>A0ABW3R2B8_9PSEU</name>
<dbReference type="RefSeq" id="WP_380728011.1">
    <property type="nucleotide sequence ID" value="NZ_JBHTLK010000218.1"/>
</dbReference>
<proteinExistence type="predicted"/>
<dbReference type="GO" id="GO:0016491">
    <property type="term" value="F:oxidoreductase activity"/>
    <property type="evidence" value="ECO:0007669"/>
    <property type="project" value="UniProtKB-KW"/>
</dbReference>
<dbReference type="Gene3D" id="3.40.50.720">
    <property type="entry name" value="NAD(P)-binding Rossmann-like Domain"/>
    <property type="match status" value="1"/>
</dbReference>
<gene>
    <name evidence="7" type="ORF">ACFQ3T_29110</name>
</gene>
<keyword evidence="4" id="KW-0521">NADP</keyword>
<dbReference type="Gene3D" id="3.90.180.10">
    <property type="entry name" value="Medium-chain alcohol dehydrogenases, catalytic domain"/>
    <property type="match status" value="1"/>
</dbReference>
<sequence length="271" mass="28095">MKSARIHEYGDPRVIVVEDIPIPRPGPGEVLVEVAATSFNPTEVAVRAGIFPLPLPRTLGWDVAGTVDGEPVIGWIDGAAAEYAVTTADRLVPAPRAVPLPDAAALPLAGLTAWQMVFEHAEVQAGQRVLVNGAGGGIGGFAVQLAKHAGAHVTATASPRSADAVRRLGADDVVGHGPSGRFDVVLNLVADAEVARLGDVVVSATRSDAPDAHVVTRFDPSQLTALVALVDRGVVALDVSERHGLADLPELHRRAEAGDLRGKVVVAPRQS</sequence>
<evidence type="ECO:0000313" key="7">
    <source>
        <dbReference type="EMBL" id="MFD1151209.1"/>
    </source>
</evidence>
<comment type="subcellular location">
    <subcellularLocation>
        <location evidence="1">Cytoplasm</location>
    </subcellularLocation>
</comment>
<evidence type="ECO:0000259" key="6">
    <source>
        <dbReference type="SMART" id="SM00829"/>
    </source>
</evidence>
<comment type="subunit">
    <text evidence="2">Homotetramer.</text>
</comment>
<evidence type="ECO:0000256" key="3">
    <source>
        <dbReference type="ARBA" id="ARBA00022490"/>
    </source>
</evidence>
<dbReference type="PANTHER" id="PTHR44154">
    <property type="entry name" value="QUINONE OXIDOREDUCTASE"/>
    <property type="match status" value="1"/>
</dbReference>
<dbReference type="InterPro" id="IPR002364">
    <property type="entry name" value="Quin_OxRdtase/zeta-crystal_CS"/>
</dbReference>
<dbReference type="PROSITE" id="PS01162">
    <property type="entry name" value="QOR_ZETA_CRYSTAL"/>
    <property type="match status" value="1"/>
</dbReference>
<feature type="domain" description="Enoyl reductase (ER)" evidence="6">
    <location>
        <begin position="10"/>
        <end position="266"/>
    </location>
</feature>
<dbReference type="CDD" id="cd05289">
    <property type="entry name" value="MDR_like_2"/>
    <property type="match status" value="1"/>
</dbReference>
<comment type="caution">
    <text evidence="7">The sequence shown here is derived from an EMBL/GenBank/DDBJ whole genome shotgun (WGS) entry which is preliminary data.</text>
</comment>
<dbReference type="InterPro" id="IPR036291">
    <property type="entry name" value="NAD(P)-bd_dom_sf"/>
</dbReference>
<dbReference type="Pfam" id="PF13602">
    <property type="entry name" value="ADH_zinc_N_2"/>
    <property type="match status" value="1"/>
</dbReference>
<reference evidence="8" key="1">
    <citation type="journal article" date="2019" name="Int. J. Syst. Evol. Microbiol.">
        <title>The Global Catalogue of Microorganisms (GCM) 10K type strain sequencing project: providing services to taxonomists for standard genome sequencing and annotation.</title>
        <authorList>
            <consortium name="The Broad Institute Genomics Platform"/>
            <consortium name="The Broad Institute Genome Sequencing Center for Infectious Disease"/>
            <person name="Wu L."/>
            <person name="Ma J."/>
        </authorList>
    </citation>
    <scope>NUCLEOTIDE SEQUENCE [LARGE SCALE GENOMIC DNA]</scope>
    <source>
        <strain evidence="8">CCUG 60214</strain>
    </source>
</reference>
<dbReference type="SMART" id="SM00829">
    <property type="entry name" value="PKS_ER"/>
    <property type="match status" value="1"/>
</dbReference>
<accession>A0ABW3R2B8</accession>
<dbReference type="SUPFAM" id="SSF50129">
    <property type="entry name" value="GroES-like"/>
    <property type="match status" value="1"/>
</dbReference>
<dbReference type="PANTHER" id="PTHR44154:SF1">
    <property type="entry name" value="QUINONE OXIDOREDUCTASE"/>
    <property type="match status" value="1"/>
</dbReference>
<evidence type="ECO:0000256" key="1">
    <source>
        <dbReference type="ARBA" id="ARBA00004496"/>
    </source>
</evidence>
<dbReference type="InterPro" id="IPR051603">
    <property type="entry name" value="Zinc-ADH_QOR/CCCR"/>
</dbReference>
<dbReference type="InterPro" id="IPR020843">
    <property type="entry name" value="ER"/>
</dbReference>
<evidence type="ECO:0000256" key="4">
    <source>
        <dbReference type="ARBA" id="ARBA00022857"/>
    </source>
</evidence>
<dbReference type="InterPro" id="IPR013154">
    <property type="entry name" value="ADH-like_N"/>
</dbReference>
<evidence type="ECO:0000256" key="2">
    <source>
        <dbReference type="ARBA" id="ARBA00011881"/>
    </source>
</evidence>
<dbReference type="Proteomes" id="UP001597168">
    <property type="component" value="Unassembled WGS sequence"/>
</dbReference>
<dbReference type="EMBL" id="JBHTLK010000218">
    <property type="protein sequence ID" value="MFD1151209.1"/>
    <property type="molecule type" value="Genomic_DNA"/>
</dbReference>
<keyword evidence="3" id="KW-0963">Cytoplasm</keyword>
<evidence type="ECO:0000256" key="5">
    <source>
        <dbReference type="ARBA" id="ARBA00022884"/>
    </source>
</evidence>
<dbReference type="Pfam" id="PF08240">
    <property type="entry name" value="ADH_N"/>
    <property type="match status" value="1"/>
</dbReference>
<keyword evidence="7" id="KW-0560">Oxidoreductase</keyword>
<dbReference type="InterPro" id="IPR011032">
    <property type="entry name" value="GroES-like_sf"/>
</dbReference>
<dbReference type="SUPFAM" id="SSF51735">
    <property type="entry name" value="NAD(P)-binding Rossmann-fold domains"/>
    <property type="match status" value="1"/>
</dbReference>
<keyword evidence="5" id="KW-0694">RNA-binding</keyword>
<evidence type="ECO:0000313" key="8">
    <source>
        <dbReference type="Proteomes" id="UP001597168"/>
    </source>
</evidence>
<organism evidence="7 8">
    <name type="scientific">Saccharothrix hoggarensis</name>
    <dbReference type="NCBI Taxonomy" id="913853"/>
    <lineage>
        <taxon>Bacteria</taxon>
        <taxon>Bacillati</taxon>
        <taxon>Actinomycetota</taxon>
        <taxon>Actinomycetes</taxon>
        <taxon>Pseudonocardiales</taxon>
        <taxon>Pseudonocardiaceae</taxon>
        <taxon>Saccharothrix</taxon>
    </lineage>
</organism>
<dbReference type="EC" id="1.-.-.-" evidence="7"/>
<keyword evidence="8" id="KW-1185">Reference proteome</keyword>